<keyword evidence="4" id="KW-1185">Reference proteome</keyword>
<feature type="transmembrane region" description="Helical" evidence="2">
    <location>
        <begin position="329"/>
        <end position="354"/>
    </location>
</feature>
<feature type="region of interest" description="Disordered" evidence="1">
    <location>
        <begin position="1"/>
        <end position="23"/>
    </location>
</feature>
<dbReference type="STRING" id="1330021.A0A367LLR4"/>
<evidence type="ECO:0000313" key="3">
    <source>
        <dbReference type="EMBL" id="RCI15349.1"/>
    </source>
</evidence>
<evidence type="ECO:0000256" key="1">
    <source>
        <dbReference type="SAM" id="MobiDB-lite"/>
    </source>
</evidence>
<keyword evidence="2" id="KW-0812">Transmembrane</keyword>
<feature type="compositionally biased region" description="Low complexity" evidence="1">
    <location>
        <begin position="9"/>
        <end position="23"/>
    </location>
</feature>
<dbReference type="AlphaFoldDB" id="A0A367LLR4"/>
<evidence type="ECO:0000313" key="4">
    <source>
        <dbReference type="Proteomes" id="UP000253664"/>
    </source>
</evidence>
<feature type="transmembrane region" description="Helical" evidence="2">
    <location>
        <begin position="404"/>
        <end position="426"/>
    </location>
</feature>
<accession>A0A367LLR4</accession>
<dbReference type="Proteomes" id="UP000253664">
    <property type="component" value="Unassembled WGS sequence"/>
</dbReference>
<keyword evidence="2" id="KW-1133">Transmembrane helix</keyword>
<comment type="caution">
    <text evidence="3">The sequence shown here is derived from an EMBL/GenBank/DDBJ whole genome shotgun (WGS) entry which is preliminary data.</text>
</comment>
<protein>
    <submittedName>
        <fullName evidence="3">Uncharacterized protein</fullName>
    </submittedName>
</protein>
<name>A0A367LLR4_9HYPO</name>
<reference evidence="3 4" key="1">
    <citation type="journal article" date="2015" name="BMC Genomics">
        <title>Insights from the genome of Ophiocordyceps polyrhachis-furcata to pathogenicity and host specificity in insect fungi.</title>
        <authorList>
            <person name="Wichadakul D."/>
            <person name="Kobmoo N."/>
            <person name="Ingsriswang S."/>
            <person name="Tangphatsornruang S."/>
            <person name="Chantasingh D."/>
            <person name="Luangsa-ard J.J."/>
            <person name="Eurwilaichitr L."/>
        </authorList>
    </citation>
    <scope>NUCLEOTIDE SEQUENCE [LARGE SCALE GENOMIC DNA]</scope>
    <source>
        <strain evidence="3 4">BCC 54312</strain>
    </source>
</reference>
<keyword evidence="2" id="KW-0472">Membrane</keyword>
<sequence length="485" mass="54027">MRVTQSSVSPREPQSRPISSSSSYSQSIGRWLLDRAPQLFPDLPLVYDGRPELLVVGRITLYTAISNNVYNSLNMLSFTSISYICLILTKCFTKCPITFLVQSLLHPQGFIPPDLGFNSPDPTQPRAGLTASQRPLLIPDARLVRDTSVLGSFCSSQLQKPLSAMVIYLYLPHPCILGFATSQCIRSRTSRIFLTEDLTLRFPISPFPPKQGYFSLNILIQAQHSSRIDAITRSPPPRVPLGAHIEPTITHLLPPWISPDLFPVLRFNHRSLQNDAFYVVSKVMTFSQTNLVCSSRVTLGPRVLIYLPFASFFTADDTMGVFNPTPVLALAYLGLRLFQIFLLLTPIVGLLGFFTDTTLTRFGFFDIRLLPEGVAIIFIVSIIALGWCLLTSIALFFADLDGKFVAVIDLGIMGALIAGVYQLRFIQFSCLVRRFFRTALTDLQFRLCIAVKASWVLAIIALITFFGSAVLALLASFLRKPFRAL</sequence>
<organism evidence="3 4">
    <name type="scientific">Ophiocordyceps polyrhachis-furcata BCC 54312</name>
    <dbReference type="NCBI Taxonomy" id="1330021"/>
    <lineage>
        <taxon>Eukaryota</taxon>
        <taxon>Fungi</taxon>
        <taxon>Dikarya</taxon>
        <taxon>Ascomycota</taxon>
        <taxon>Pezizomycotina</taxon>
        <taxon>Sordariomycetes</taxon>
        <taxon>Hypocreomycetidae</taxon>
        <taxon>Hypocreales</taxon>
        <taxon>Ophiocordycipitaceae</taxon>
        <taxon>Ophiocordyceps</taxon>
    </lineage>
</organism>
<feature type="transmembrane region" description="Helical" evidence="2">
    <location>
        <begin position="447"/>
        <end position="478"/>
    </location>
</feature>
<dbReference type="OrthoDB" id="4918558at2759"/>
<proteinExistence type="predicted"/>
<feature type="transmembrane region" description="Helical" evidence="2">
    <location>
        <begin position="374"/>
        <end position="398"/>
    </location>
</feature>
<dbReference type="EMBL" id="LKCN02000003">
    <property type="protein sequence ID" value="RCI15349.1"/>
    <property type="molecule type" value="Genomic_DNA"/>
</dbReference>
<gene>
    <name evidence="3" type="ORF">L249_6547</name>
</gene>
<evidence type="ECO:0000256" key="2">
    <source>
        <dbReference type="SAM" id="Phobius"/>
    </source>
</evidence>